<evidence type="ECO:0000313" key="4">
    <source>
        <dbReference type="Proteomes" id="UP000623842"/>
    </source>
</evidence>
<reference evidence="3" key="1">
    <citation type="journal article" date="2014" name="Int. J. Syst. Evol. Microbiol.">
        <title>Complete genome sequence of Corynebacterium casei LMG S-19264T (=DSM 44701T), isolated from a smear-ripened cheese.</title>
        <authorList>
            <consortium name="US DOE Joint Genome Institute (JGI-PGF)"/>
            <person name="Walter F."/>
            <person name="Albersmeier A."/>
            <person name="Kalinowski J."/>
            <person name="Ruckert C."/>
        </authorList>
    </citation>
    <scope>NUCLEOTIDE SEQUENCE</scope>
    <source>
        <strain evidence="3">KCTC 42731</strain>
    </source>
</reference>
<dbReference type="PANTHER" id="PTHR12526">
    <property type="entry name" value="GLYCOSYLTRANSFERASE"/>
    <property type="match status" value="1"/>
</dbReference>
<dbReference type="InterPro" id="IPR028098">
    <property type="entry name" value="Glyco_trans_4-like_N"/>
</dbReference>
<name>A0A919BGM0_9GAMM</name>
<accession>A0A919BGM0</accession>
<dbReference type="GO" id="GO:0016757">
    <property type="term" value="F:glycosyltransferase activity"/>
    <property type="evidence" value="ECO:0007669"/>
    <property type="project" value="InterPro"/>
</dbReference>
<proteinExistence type="predicted"/>
<evidence type="ECO:0000259" key="2">
    <source>
        <dbReference type="Pfam" id="PF13579"/>
    </source>
</evidence>
<dbReference type="Gene3D" id="3.40.50.2000">
    <property type="entry name" value="Glycogen Phosphorylase B"/>
    <property type="match status" value="2"/>
</dbReference>
<dbReference type="InterPro" id="IPR001296">
    <property type="entry name" value="Glyco_trans_1"/>
</dbReference>
<comment type="caution">
    <text evidence="3">The sequence shown here is derived from an EMBL/GenBank/DDBJ whole genome shotgun (WGS) entry which is preliminary data.</text>
</comment>
<dbReference type="SUPFAM" id="SSF53756">
    <property type="entry name" value="UDP-Glycosyltransferase/glycogen phosphorylase"/>
    <property type="match status" value="1"/>
</dbReference>
<dbReference type="GO" id="GO:1901135">
    <property type="term" value="P:carbohydrate derivative metabolic process"/>
    <property type="evidence" value="ECO:0007669"/>
    <property type="project" value="UniProtKB-ARBA"/>
</dbReference>
<feature type="domain" description="Glycosyltransferase subfamily 4-like N-terminal" evidence="2">
    <location>
        <begin position="18"/>
        <end position="198"/>
    </location>
</feature>
<organism evidence="3 4">
    <name type="scientific">Thalassotalea marina</name>
    <dbReference type="NCBI Taxonomy" id="1673741"/>
    <lineage>
        <taxon>Bacteria</taxon>
        <taxon>Pseudomonadati</taxon>
        <taxon>Pseudomonadota</taxon>
        <taxon>Gammaproteobacteria</taxon>
        <taxon>Alteromonadales</taxon>
        <taxon>Colwelliaceae</taxon>
        <taxon>Thalassotalea</taxon>
    </lineage>
</organism>
<dbReference type="Pfam" id="PF13579">
    <property type="entry name" value="Glyco_trans_4_4"/>
    <property type="match status" value="1"/>
</dbReference>
<sequence>MKFLYFHQHFSTPEGATGIRSYEMAKAMVAKGHKVTMVCGSYQGGNTGLKQPFINGQRRGHVDGIEVIEFELNYANAQSFSQRSLTFLKFAYRSVKISLTHDYDAIFATTTPLTAAIPGIIARWFKGKTFIFEVRDLWPELPKAMGVIKNPVVLLMMSVLEWLAYKSAHGHIGLAPGIVTGITKHLSQQNKVALIPNGCDLSIFANTNEAINIKGINDDDFVAVFSGTHGKANGLHALLPVAQYLQKHQYQQIKILLIGQGQLKAELIEQAKQLSLNNIIFHDAVDKHTLAKILQRADVGLQILANIPAFYYGTSPNKFFDYLSAGLPVVNNYPGWVAELIEQYQCGIAVAPEHSEALASALIELAQNPTQKQKFGQNAQRLAQRKFNREDLAKQWVEYVEQVVATHD</sequence>
<feature type="domain" description="Glycosyl transferase family 1" evidence="1">
    <location>
        <begin position="208"/>
        <end position="381"/>
    </location>
</feature>
<evidence type="ECO:0000313" key="3">
    <source>
        <dbReference type="EMBL" id="GHF87862.1"/>
    </source>
</evidence>
<dbReference type="Proteomes" id="UP000623842">
    <property type="component" value="Unassembled WGS sequence"/>
</dbReference>
<dbReference type="Pfam" id="PF00534">
    <property type="entry name" value="Glycos_transf_1"/>
    <property type="match status" value="1"/>
</dbReference>
<gene>
    <name evidence="3" type="ORF">GCM10017161_14390</name>
</gene>
<protein>
    <submittedName>
        <fullName evidence="3">Glycosyltransferase WbuB</fullName>
    </submittedName>
</protein>
<dbReference type="EMBL" id="BNCK01000003">
    <property type="protein sequence ID" value="GHF87862.1"/>
    <property type="molecule type" value="Genomic_DNA"/>
</dbReference>
<dbReference type="AlphaFoldDB" id="A0A919BGM0"/>
<keyword evidence="4" id="KW-1185">Reference proteome</keyword>
<dbReference type="CDD" id="cd03794">
    <property type="entry name" value="GT4_WbuB-like"/>
    <property type="match status" value="1"/>
</dbReference>
<evidence type="ECO:0000259" key="1">
    <source>
        <dbReference type="Pfam" id="PF00534"/>
    </source>
</evidence>
<reference evidence="3" key="2">
    <citation type="submission" date="2020-09" db="EMBL/GenBank/DDBJ databases">
        <authorList>
            <person name="Sun Q."/>
            <person name="Kim S."/>
        </authorList>
    </citation>
    <scope>NUCLEOTIDE SEQUENCE</scope>
    <source>
        <strain evidence="3">KCTC 42731</strain>
    </source>
</reference>
<dbReference type="RefSeq" id="WP_189768706.1">
    <property type="nucleotide sequence ID" value="NZ_BNCK01000003.1"/>
</dbReference>